<reference evidence="2" key="1">
    <citation type="submission" date="2021-01" db="EMBL/GenBank/DDBJ databases">
        <authorList>
            <person name="Corre E."/>
            <person name="Pelletier E."/>
            <person name="Niang G."/>
            <person name="Scheremetjew M."/>
            <person name="Finn R."/>
            <person name="Kale V."/>
            <person name="Holt S."/>
            <person name="Cochrane G."/>
            <person name="Meng A."/>
            <person name="Brown T."/>
            <person name="Cohen L."/>
        </authorList>
    </citation>
    <scope>NUCLEOTIDE SEQUENCE</scope>
    <source>
        <strain evidence="2">B650</strain>
    </source>
</reference>
<gene>
    <name evidence="2" type="ORF">LDAN0321_LOCUS7468</name>
</gene>
<feature type="region of interest" description="Disordered" evidence="1">
    <location>
        <begin position="1"/>
        <end position="22"/>
    </location>
</feature>
<protein>
    <submittedName>
        <fullName evidence="2">Uncharacterized protein</fullName>
    </submittedName>
</protein>
<sequence>MLGNYNYTSNAPTSSNIQTQQEKYVEEDIASIASQLPSCVESKENCRYDDVGDFLESRVREAVIHEPLPCVPSHRRIPHSKANDWPYILHQREIPPQDGSMTALMDYNAMLLPLYRNTEDGGITSDLDPVLLDRLTGRFHSYFTDEDVDRVEYLSISRTSNLHSCKPRFKFYFGTTPQDFLGLSLLDENLKRIEGTDVAVNVDKWLLADGQATFFDFQIVAARSTMDNPLRDQLFMFATGHLGTFFMPIDIRRMPPISEGSSSSSSIMDLPWESKLSSRPVPPSSEYQYGDGIQIRFMDNPGLVPRRSYFNFRGVDRGKNFHVFESKDGDALMEVWPYGKDNAHHVTPIDFFGTKFEPGTKFEFFVNRTNVYAKGHRYEIKFENLIKSKAGTPKPSFINVTPKHERPYKKYRGTSQLIDMKLNNTDVKVGISHTVHGLRHENSTAQRTYLSQFYAFLPYAPFETVAVTGNFCFKHMDEHDTGYSAQWISQRPIANRTSPNLIMWDEVRCPRITFATGMAEMIGNGGKDVIITYGVDDCYSRSIIVPKKKIEMLLLGTSNAPNASKKNI</sequence>
<proteinExistence type="predicted"/>
<accession>A0A7S2KCY6</accession>
<dbReference type="EMBL" id="HBGY01011784">
    <property type="protein sequence ID" value="CAD9571283.1"/>
    <property type="molecule type" value="Transcribed_RNA"/>
</dbReference>
<evidence type="ECO:0000256" key="1">
    <source>
        <dbReference type="SAM" id="MobiDB-lite"/>
    </source>
</evidence>
<evidence type="ECO:0000313" key="2">
    <source>
        <dbReference type="EMBL" id="CAD9571283.1"/>
    </source>
</evidence>
<dbReference type="AlphaFoldDB" id="A0A7S2KCY6"/>
<name>A0A7S2KCY6_9STRA</name>
<organism evidence="2">
    <name type="scientific">Leptocylindrus danicus</name>
    <dbReference type="NCBI Taxonomy" id="163516"/>
    <lineage>
        <taxon>Eukaryota</taxon>
        <taxon>Sar</taxon>
        <taxon>Stramenopiles</taxon>
        <taxon>Ochrophyta</taxon>
        <taxon>Bacillariophyta</taxon>
        <taxon>Coscinodiscophyceae</taxon>
        <taxon>Chaetocerotophycidae</taxon>
        <taxon>Leptocylindrales</taxon>
        <taxon>Leptocylindraceae</taxon>
        <taxon>Leptocylindrus</taxon>
    </lineage>
</organism>